<feature type="transmembrane region" description="Helical" evidence="1">
    <location>
        <begin position="98"/>
        <end position="119"/>
    </location>
</feature>
<feature type="transmembrane region" description="Helical" evidence="1">
    <location>
        <begin position="125"/>
        <end position="144"/>
    </location>
</feature>
<evidence type="ECO:0000256" key="1">
    <source>
        <dbReference type="SAM" id="Phobius"/>
    </source>
</evidence>
<dbReference type="EMBL" id="QWIU01000002">
    <property type="protein sequence ID" value="RNA62649.1"/>
    <property type="molecule type" value="Genomic_DNA"/>
</dbReference>
<evidence type="ECO:0000313" key="3">
    <source>
        <dbReference type="Proteomes" id="UP000278775"/>
    </source>
</evidence>
<keyword evidence="1" id="KW-1133">Transmembrane helix</keyword>
<accession>A0A3M7TJ11</accession>
<dbReference type="AlphaFoldDB" id="A0A3M7TJ11"/>
<sequence length="145" mass="17514">MKKQISVFIKNIMIVIGIMYISIFLKNILQISIGTLFNYDSEIKVYKPINLREESSIEDIILLSKLILIYDFILFVFIFYFWTYFLLYLIITQLGNKLWFQIGYTTLFYLISVICFDYFHPSILFILITIILGIVNWWMFKIWIK</sequence>
<evidence type="ECO:0000313" key="2">
    <source>
        <dbReference type="EMBL" id="RNA62649.1"/>
    </source>
</evidence>
<proteinExistence type="predicted"/>
<gene>
    <name evidence="2" type="ORF">D1631_12235</name>
</gene>
<feature type="transmembrane region" description="Helical" evidence="1">
    <location>
        <begin position="67"/>
        <end position="91"/>
    </location>
</feature>
<keyword evidence="1" id="KW-0472">Membrane</keyword>
<organism evidence="2 3">
    <name type="scientific">Chryseobacterium nematophagum</name>
    <dbReference type="NCBI Taxonomy" id="2305228"/>
    <lineage>
        <taxon>Bacteria</taxon>
        <taxon>Pseudomonadati</taxon>
        <taxon>Bacteroidota</taxon>
        <taxon>Flavobacteriia</taxon>
        <taxon>Flavobacteriales</taxon>
        <taxon>Weeksellaceae</taxon>
        <taxon>Chryseobacterium group</taxon>
        <taxon>Chryseobacterium</taxon>
    </lineage>
</organism>
<dbReference type="Proteomes" id="UP000278775">
    <property type="component" value="Unassembled WGS sequence"/>
</dbReference>
<name>A0A3M7TJ11_9FLAO</name>
<feature type="transmembrane region" description="Helical" evidence="1">
    <location>
        <begin position="12"/>
        <end position="37"/>
    </location>
</feature>
<keyword evidence="1" id="KW-0812">Transmembrane</keyword>
<protein>
    <submittedName>
        <fullName evidence="2">Uncharacterized protein</fullName>
    </submittedName>
</protein>
<reference evidence="2 3" key="1">
    <citation type="submission" date="2018-08" db="EMBL/GenBank/DDBJ databases">
        <title>Chryseobacterium nematophagum: a novel matrix digesting pathogen of nematodes.</title>
        <authorList>
            <person name="Page A."/>
            <person name="Roberts M."/>
            <person name="Felix M.-A."/>
            <person name="Weir W."/>
        </authorList>
    </citation>
    <scope>NUCLEOTIDE SEQUENCE [LARGE SCALE GENOMIC DNA]</scope>
    <source>
        <strain evidence="2 3">JUb129</strain>
    </source>
</reference>
<comment type="caution">
    <text evidence="2">The sequence shown here is derived from an EMBL/GenBank/DDBJ whole genome shotgun (WGS) entry which is preliminary data.</text>
</comment>